<keyword evidence="1" id="KW-0732">Signal</keyword>
<feature type="domain" description="DUF5722" evidence="2">
    <location>
        <begin position="163"/>
        <end position="560"/>
    </location>
</feature>
<protein>
    <submittedName>
        <fullName evidence="3">DUF5722 domain-containing protein</fullName>
    </submittedName>
</protein>
<evidence type="ECO:0000259" key="2">
    <source>
        <dbReference type="Pfam" id="PF18989"/>
    </source>
</evidence>
<reference evidence="3 4" key="1">
    <citation type="journal article" date="2021" name="ISME Commun">
        <title>Automated analysis of genomic sequences facilitates high-throughput and comprehensive description of bacteria.</title>
        <authorList>
            <person name="Hitch T.C.A."/>
        </authorList>
    </citation>
    <scope>NUCLEOTIDE SEQUENCE [LARGE SCALE GENOMIC DNA]</scope>
    <source>
        <strain evidence="4">f_CCE</strain>
    </source>
</reference>
<dbReference type="PROSITE" id="PS51257">
    <property type="entry name" value="PROKAR_LIPOPROTEIN"/>
    <property type="match status" value="1"/>
</dbReference>
<keyword evidence="4" id="KW-1185">Reference proteome</keyword>
<feature type="chain" id="PRO_5047333079" evidence="1">
    <location>
        <begin position="31"/>
        <end position="570"/>
    </location>
</feature>
<dbReference type="EMBL" id="JAOQJF010000017">
    <property type="protein sequence ID" value="MCU6800170.1"/>
    <property type="molecule type" value="Genomic_DNA"/>
</dbReference>
<accession>A0ABT2UZU7</accession>
<organism evidence="3 4">
    <name type="scientific">Alitiscatomonas aceti</name>
    <dbReference type="NCBI Taxonomy" id="2981724"/>
    <lineage>
        <taxon>Bacteria</taxon>
        <taxon>Bacillati</taxon>
        <taxon>Bacillota</taxon>
        <taxon>Clostridia</taxon>
        <taxon>Lachnospirales</taxon>
        <taxon>Lachnospiraceae</taxon>
        <taxon>Alitiscatomonas</taxon>
    </lineage>
</organism>
<evidence type="ECO:0000256" key="1">
    <source>
        <dbReference type="SAM" id="SignalP"/>
    </source>
</evidence>
<evidence type="ECO:0000313" key="4">
    <source>
        <dbReference type="Proteomes" id="UP001652395"/>
    </source>
</evidence>
<feature type="signal peptide" evidence="1">
    <location>
        <begin position="1"/>
        <end position="30"/>
    </location>
</feature>
<dbReference type="RefSeq" id="WP_158358795.1">
    <property type="nucleotide sequence ID" value="NZ_JAOQJF010000017.1"/>
</dbReference>
<dbReference type="InterPro" id="IPR017853">
    <property type="entry name" value="GH"/>
</dbReference>
<name>A0ABT2UZU7_9FIRM</name>
<sequence>MKKKNLIKGGAAGLLTLLLTAAMGCFASFAYDSASLKTCTVENRNTVVITGTAEKDVPQETVPETLEDGTVVPPETEVPDDGYYYLFELQPYETGIGSRTDYAAWCDKTEKLKFSLPFSGGDSDPRLYSRFVVALKIGDTYQAISAPIYVTNPGDVASFTEEYPEAMSKKGLLIELDMLGDAMELGVKHTTINIPYHHIIGGNLKYRYNGKDYYFNEELIASYDKMISSFSNKGIIVTAILLNGWNDAHPELHEAGLAKSSSAFYYGFNVSTPEGYETTRALFSFMAERYSGVDYKHGRVSNWIVGNEVNNNKNWNYVGPMDLASYTKLYEKNFRVAYTAIKSRSKNARVFFSTDYEWKKQNTNLQYAAKDFIDLFNAGISAEGNIEWGLAYHPYPYPMTEPEFWDDDQTGMVNETFESPVVNFKNLHVLTDYFQQAHMRTAGGQVRHIILSEEGFTSDSISRGKVYDIQAAAFAYAYYLVDNNPYIDAFILNRQVDAITEVETSCAFGLWTVDMSRPDKVIAVMPKNIYQVFKHIDTRKSLRYSEFAKSIVGISDWSEVIPGFDPEKYQ</sequence>
<comment type="caution">
    <text evidence="3">The sequence shown here is derived from an EMBL/GenBank/DDBJ whole genome shotgun (WGS) entry which is preliminary data.</text>
</comment>
<dbReference type="Proteomes" id="UP001652395">
    <property type="component" value="Unassembled WGS sequence"/>
</dbReference>
<evidence type="ECO:0000313" key="3">
    <source>
        <dbReference type="EMBL" id="MCU6800170.1"/>
    </source>
</evidence>
<dbReference type="Pfam" id="PF18989">
    <property type="entry name" value="DUF5722"/>
    <property type="match status" value="1"/>
</dbReference>
<gene>
    <name evidence="3" type="ORF">OCV69_09540</name>
</gene>
<dbReference type="InterPro" id="IPR043780">
    <property type="entry name" value="DUF5722"/>
</dbReference>
<proteinExistence type="predicted"/>
<dbReference type="SUPFAM" id="SSF51445">
    <property type="entry name" value="(Trans)glycosidases"/>
    <property type="match status" value="1"/>
</dbReference>
<dbReference type="Gene3D" id="3.20.20.80">
    <property type="entry name" value="Glycosidases"/>
    <property type="match status" value="1"/>
</dbReference>